<dbReference type="STRING" id="37001.A0A1A9WML6"/>
<dbReference type="Pfam" id="PF13862">
    <property type="entry name" value="BCCIP"/>
    <property type="match status" value="1"/>
</dbReference>
<evidence type="ECO:0000313" key="4">
    <source>
        <dbReference type="EnsemblMetazoa" id="GBRI025187-PA"/>
    </source>
</evidence>
<sequence>MSSKKNKYTNKMEEDVSDDSTESSSANEDDEHAYEGNEEIQIEFEGRTPTDPDCHGICQLLRRVFLKAHLNCMQMAELIIAQNFVGSVISQCESDEIESDMDDDMCDDGTIFGITTVLNITAKKNIPCIEQLREFVLRKAEKHATDAVLKHLRDILNDENRSIGYLINERFINIPTEISIPLLENLDKEICKAQQKGMKFDFVYILMIIKLYRKEAKKGKSSQDFYTNAEEELLVEKSINSFEYSVVDESDMGMAGEWLETDTNLVPYRKIIIFDAKQLPNLIIDIRKQIKGE</sequence>
<organism evidence="4 5">
    <name type="scientific">Glossina brevipalpis</name>
    <dbReference type="NCBI Taxonomy" id="37001"/>
    <lineage>
        <taxon>Eukaryota</taxon>
        <taxon>Metazoa</taxon>
        <taxon>Ecdysozoa</taxon>
        <taxon>Arthropoda</taxon>
        <taxon>Hexapoda</taxon>
        <taxon>Insecta</taxon>
        <taxon>Pterygota</taxon>
        <taxon>Neoptera</taxon>
        <taxon>Endopterygota</taxon>
        <taxon>Diptera</taxon>
        <taxon>Brachycera</taxon>
        <taxon>Muscomorpha</taxon>
        <taxon>Hippoboscoidea</taxon>
        <taxon>Glossinidae</taxon>
        <taxon>Glossina</taxon>
    </lineage>
</organism>
<dbReference type="InterPro" id="IPR025602">
    <property type="entry name" value="BCP1_family"/>
</dbReference>
<feature type="compositionally biased region" description="Acidic residues" evidence="3">
    <location>
        <begin position="15"/>
        <end position="36"/>
    </location>
</feature>
<dbReference type="PANTHER" id="PTHR13261:SF0">
    <property type="entry name" value="BRCA2 AND CDKN1A-INTERACTING PROTEIN"/>
    <property type="match status" value="1"/>
</dbReference>
<protein>
    <recommendedName>
        <fullName evidence="2">Protein BCCIP homolog</fullName>
    </recommendedName>
</protein>
<feature type="region of interest" description="Disordered" evidence="3">
    <location>
        <begin position="1"/>
        <end position="36"/>
    </location>
</feature>
<dbReference type="GO" id="GO:0005634">
    <property type="term" value="C:nucleus"/>
    <property type="evidence" value="ECO:0007669"/>
    <property type="project" value="TreeGrafter"/>
</dbReference>
<evidence type="ECO:0000256" key="2">
    <source>
        <dbReference type="PIRNR" id="PIRNR028983"/>
    </source>
</evidence>
<comment type="similarity">
    <text evidence="1 2">Belongs to the BCP1 family.</text>
</comment>
<keyword evidence="5" id="KW-1185">Reference proteome</keyword>
<dbReference type="EnsemblMetazoa" id="GBRI025187-RA">
    <property type="protein sequence ID" value="GBRI025187-PA"/>
    <property type="gene ID" value="GBRI025187"/>
</dbReference>
<dbReference type="AlphaFoldDB" id="A0A1A9WML6"/>
<evidence type="ECO:0000313" key="5">
    <source>
        <dbReference type="Proteomes" id="UP000091820"/>
    </source>
</evidence>
<name>A0A1A9WML6_9MUSC</name>
<dbReference type="PANTHER" id="PTHR13261">
    <property type="entry name" value="BRCA2 AND CDKN1A INTERACTING PROTEIN"/>
    <property type="match status" value="1"/>
</dbReference>
<evidence type="ECO:0000256" key="3">
    <source>
        <dbReference type="SAM" id="MobiDB-lite"/>
    </source>
</evidence>
<reference evidence="5" key="1">
    <citation type="submission" date="2014-03" db="EMBL/GenBank/DDBJ databases">
        <authorList>
            <person name="Aksoy S."/>
            <person name="Warren W."/>
            <person name="Wilson R.K."/>
        </authorList>
    </citation>
    <scope>NUCLEOTIDE SEQUENCE [LARGE SCALE GENOMIC DNA]</scope>
    <source>
        <strain evidence="5">IAEA</strain>
    </source>
</reference>
<dbReference type="VEuPathDB" id="VectorBase:GBRI025187"/>
<dbReference type="PIRSF" id="PIRSF028983">
    <property type="entry name" value="BCP1"/>
    <property type="match status" value="1"/>
</dbReference>
<evidence type="ECO:0000256" key="1">
    <source>
        <dbReference type="ARBA" id="ARBA00006781"/>
    </source>
</evidence>
<reference evidence="4" key="2">
    <citation type="submission" date="2020-05" db="UniProtKB">
        <authorList>
            <consortium name="EnsemblMetazoa"/>
        </authorList>
    </citation>
    <scope>IDENTIFICATION</scope>
    <source>
        <strain evidence="4">IAEA</strain>
    </source>
</reference>
<dbReference type="Proteomes" id="UP000091820">
    <property type="component" value="Unassembled WGS sequence"/>
</dbReference>
<proteinExistence type="inferred from homology"/>
<accession>A0A1A9WML6</accession>